<feature type="non-terminal residue" evidence="11">
    <location>
        <position position="1458"/>
    </location>
</feature>
<feature type="compositionally biased region" description="Basic and acidic residues" evidence="9">
    <location>
        <begin position="810"/>
        <end position="824"/>
    </location>
</feature>
<gene>
    <name evidence="11" type="ORF">MMEN_LOCUS10652</name>
</gene>
<dbReference type="InterPro" id="IPR027640">
    <property type="entry name" value="Kinesin-like_fam"/>
</dbReference>
<proteinExistence type="inferred from homology"/>
<evidence type="ECO:0000256" key="7">
    <source>
        <dbReference type="ARBA" id="ARBA00061030"/>
    </source>
</evidence>
<evidence type="ECO:0000259" key="10">
    <source>
        <dbReference type="PROSITE" id="PS50067"/>
    </source>
</evidence>
<protein>
    <submittedName>
        <fullName evidence="11">(Atlantic silverside) hypothetical protein</fullName>
    </submittedName>
</protein>
<feature type="region of interest" description="Disordered" evidence="9">
    <location>
        <begin position="810"/>
        <end position="841"/>
    </location>
</feature>
<dbReference type="PROSITE" id="PS50067">
    <property type="entry name" value="KINESIN_MOTOR_2"/>
    <property type="match status" value="1"/>
</dbReference>
<dbReference type="InterPro" id="IPR019821">
    <property type="entry name" value="Kinesin_motor_CS"/>
</dbReference>
<dbReference type="InterPro" id="IPR036961">
    <property type="entry name" value="Kinesin_motor_dom_sf"/>
</dbReference>
<feature type="binding site" evidence="8">
    <location>
        <begin position="390"/>
        <end position="397"/>
    </location>
    <ligand>
        <name>ATP</name>
        <dbReference type="ChEBI" id="CHEBI:30616"/>
    </ligand>
</feature>
<feature type="region of interest" description="Disordered" evidence="9">
    <location>
        <begin position="1226"/>
        <end position="1271"/>
    </location>
</feature>
<keyword evidence="6" id="KW-0206">Cytoskeleton</keyword>
<accession>A0A8S4AYM5</accession>
<dbReference type="Gene3D" id="3.40.850.10">
    <property type="entry name" value="Kinesin motor domain"/>
    <property type="match status" value="1"/>
</dbReference>
<keyword evidence="4 8" id="KW-0067">ATP-binding</keyword>
<dbReference type="CDD" id="cd01367">
    <property type="entry name" value="KISc_KIF2_like"/>
    <property type="match status" value="1"/>
</dbReference>
<evidence type="ECO:0000256" key="1">
    <source>
        <dbReference type="ARBA" id="ARBA00004245"/>
    </source>
</evidence>
<dbReference type="GO" id="GO:0007018">
    <property type="term" value="P:microtubule-based movement"/>
    <property type="evidence" value="ECO:0007669"/>
    <property type="project" value="InterPro"/>
</dbReference>
<feature type="region of interest" description="Disordered" evidence="9">
    <location>
        <begin position="144"/>
        <end position="180"/>
    </location>
</feature>
<feature type="compositionally biased region" description="Basic and acidic residues" evidence="9">
    <location>
        <begin position="147"/>
        <end position="162"/>
    </location>
</feature>
<sequence length="1458" mass="163509">MTVCLYECLKAVGLQHHYERFTLVGVFRAAHLSVLHMADYPLLGIHSMEERTRLFHLVQLVKTSDLKKLAYDDGNDHNVVRRSSDHSKSSEGDWNADWDDDGVTICGPVVPSFAGPQCVRRCLNFNDETTDDHQRLRTLPLGTGHFYESHTRNENPVKEKRSTTQVQLSGHSRNADTGVYGGRDSNSYEIDVHKTYSLYDFHVGQNNKIDIRGKNSTSTFYTALSPHCETFCPGTVTSKTFNKKSFGQKDTRRKFTKKICSTGIDKPTPVYEAKRTAGYNYGLPLSSSHAPNKRKVGFKRISVCVRKRPLTHAESRRGEKDVVMASGERCVIVHENKEAVDLNQYILQHKFYYDQVFAEQSSNEEVYQKTAYPLVQHMLSGGEATCFAYGQTGAGKTHTMLGSSPERPGLYGLAVRDIFAHLSTTHRHPPLLVYVSFFEIYCGHLYDLLDHRKRLFAREDGQKVVHISGLRHVRVDSIGLLLEVISKGTAERTQGMSCVNPVSSRSHALLQIQLRDPNQQIAGRMWFVDLAGSERASDAKNPNRHSRMEAAEINRSLLALKECIRSLDKEESHTPFRQSKLTQVLKDSFLGDSMTCMIANISPGHPATEHTLNTLRYADRVKELRAKGPPKGRRGGNNSASLSVRASNSSNNSSNVGTPEKPKLRMQIQAFEPSTPTTGLHRRRTFLCSTPKDSVSEEETQARGRGLTGCEHLTLPRGWAEISDSSCERKAEDERVAGKNISERHGKTQRPCVREKTTRAVTVLGQLTDALHIGGKKLGSHFAFAERETGFNHNEKENWQCSLEKRRGEKASWIQPRHETERNGGRNKAVKKPKGGDDKERRRHLRHYHQQLQQFIPVSASSSVLPHSSFTNPSISSSSQASIATIQHSCQHSLSTHLFHSLGDISDAHNNKVMTVDCNREQMYFPGGEKHMQTKTTKMETDERTATSTSTVVKSQLSVNSYSEGQIQMCAEGLDALNFQDNGMTSMPQREEVDCCSLDSSHRGNNSHNNFRSHHQRAPAERPLSPSSEYTNTLLTPKASHTSLELKYSGCNTKILPLSLKKPPETVSSENRRENMLRFSTNPLTALPVEPLNDQQEDSVYTQTQKPPDIHVKRSVLPQRETSSDPVDYNMDPLSISMLQVDQQPATASFLQGNNSDNSHFGVKISGGDDNQGETRKEHHSCEKTVKEFVGNDDEELCLSSFEMPQRGTSYSTASDTEQQMFIKGKFCRKGDNKPPLSGVKLTSNQDPESNQKKHGTPPLDNKNNPYPQNTHIHPSVHCQVSSPSLLHLKNSGSPTLFSIPQYANKKGIKPPSFITTKQSECSSGHLNETLSNYSSDSNISPMSKDSAVIDCQGRCNNQEIIPVGHLFSQCDLDHAKCFITEAYLEQLKEMEALCHKEGRLLCHQHDMAFEEYVHKLAEIMERKASCVQSMKAQLQPYLKPRHPMNTLQRQNNGHDSI</sequence>
<dbReference type="GO" id="GO:0007019">
    <property type="term" value="P:microtubule depolymerization"/>
    <property type="evidence" value="ECO:0007669"/>
    <property type="project" value="TreeGrafter"/>
</dbReference>
<evidence type="ECO:0000256" key="6">
    <source>
        <dbReference type="ARBA" id="ARBA00023212"/>
    </source>
</evidence>
<dbReference type="Proteomes" id="UP000677803">
    <property type="component" value="Unassembled WGS sequence"/>
</dbReference>
<organism evidence="11 12">
    <name type="scientific">Menidia menidia</name>
    <name type="common">Atlantic silverside</name>
    <dbReference type="NCBI Taxonomy" id="238744"/>
    <lineage>
        <taxon>Eukaryota</taxon>
        <taxon>Metazoa</taxon>
        <taxon>Chordata</taxon>
        <taxon>Craniata</taxon>
        <taxon>Vertebrata</taxon>
        <taxon>Euteleostomi</taxon>
        <taxon>Actinopterygii</taxon>
        <taxon>Neopterygii</taxon>
        <taxon>Teleostei</taxon>
        <taxon>Neoteleostei</taxon>
        <taxon>Acanthomorphata</taxon>
        <taxon>Ovalentaria</taxon>
        <taxon>Atherinomorphae</taxon>
        <taxon>Atheriniformes</taxon>
        <taxon>Atherinopsidae</taxon>
        <taxon>Menidiinae</taxon>
        <taxon>Menidia</taxon>
    </lineage>
</organism>
<keyword evidence="12" id="KW-1185">Reference proteome</keyword>
<dbReference type="GO" id="GO:0008017">
    <property type="term" value="F:microtubule binding"/>
    <property type="evidence" value="ECO:0007669"/>
    <property type="project" value="InterPro"/>
</dbReference>
<evidence type="ECO:0000313" key="11">
    <source>
        <dbReference type="EMBL" id="CAG5923489.1"/>
    </source>
</evidence>
<evidence type="ECO:0000256" key="9">
    <source>
        <dbReference type="SAM" id="MobiDB-lite"/>
    </source>
</evidence>
<feature type="compositionally biased region" description="Low complexity" evidence="9">
    <location>
        <begin position="636"/>
        <end position="656"/>
    </location>
</feature>
<comment type="caution">
    <text evidence="11">The sequence shown here is derived from an EMBL/GenBank/DDBJ whole genome shotgun (WGS) entry which is preliminary data.</text>
</comment>
<dbReference type="Pfam" id="PF00225">
    <property type="entry name" value="Kinesin"/>
    <property type="match status" value="1"/>
</dbReference>
<dbReference type="GO" id="GO:0003777">
    <property type="term" value="F:microtubule motor activity"/>
    <property type="evidence" value="ECO:0007669"/>
    <property type="project" value="InterPro"/>
</dbReference>
<evidence type="ECO:0000256" key="3">
    <source>
        <dbReference type="ARBA" id="ARBA00022741"/>
    </source>
</evidence>
<dbReference type="GO" id="GO:0005874">
    <property type="term" value="C:microtubule"/>
    <property type="evidence" value="ECO:0007669"/>
    <property type="project" value="UniProtKB-KW"/>
</dbReference>
<dbReference type="SMART" id="SM00129">
    <property type="entry name" value="KISc"/>
    <property type="match status" value="1"/>
</dbReference>
<evidence type="ECO:0000256" key="5">
    <source>
        <dbReference type="ARBA" id="ARBA00023175"/>
    </source>
</evidence>
<feature type="domain" description="Kinesin motor" evidence="10">
    <location>
        <begin position="300"/>
        <end position="624"/>
    </location>
</feature>
<dbReference type="OrthoDB" id="3176171at2759"/>
<dbReference type="PANTHER" id="PTHR47971">
    <property type="entry name" value="KINESIN-RELATED PROTEIN 6"/>
    <property type="match status" value="1"/>
</dbReference>
<evidence type="ECO:0000256" key="4">
    <source>
        <dbReference type="ARBA" id="ARBA00022840"/>
    </source>
</evidence>
<name>A0A8S4AYM5_9TELE</name>
<evidence type="ECO:0000313" key="12">
    <source>
        <dbReference type="Proteomes" id="UP000677803"/>
    </source>
</evidence>
<feature type="compositionally biased region" description="Polar residues" evidence="9">
    <location>
        <begin position="1262"/>
        <end position="1271"/>
    </location>
</feature>
<dbReference type="EMBL" id="CAJRST010011112">
    <property type="protein sequence ID" value="CAG5923489.1"/>
    <property type="molecule type" value="Genomic_DNA"/>
</dbReference>
<feature type="compositionally biased region" description="Polar residues" evidence="9">
    <location>
        <begin position="163"/>
        <end position="172"/>
    </location>
</feature>
<dbReference type="InterPro" id="IPR001752">
    <property type="entry name" value="Kinesin_motor_dom"/>
</dbReference>
<dbReference type="GO" id="GO:0005524">
    <property type="term" value="F:ATP binding"/>
    <property type="evidence" value="ECO:0007669"/>
    <property type="project" value="UniProtKB-UniRule"/>
</dbReference>
<comment type="subcellular location">
    <subcellularLocation>
        <location evidence="1">Cytoplasm</location>
        <location evidence="1">Cytoskeleton</location>
    </subcellularLocation>
</comment>
<dbReference type="PROSITE" id="PS00411">
    <property type="entry name" value="KINESIN_MOTOR_1"/>
    <property type="match status" value="1"/>
</dbReference>
<feature type="region of interest" description="Disordered" evidence="9">
    <location>
        <begin position="1006"/>
        <end position="1033"/>
    </location>
</feature>
<keyword evidence="2" id="KW-0493">Microtubule</keyword>
<keyword evidence="5 8" id="KW-0505">Motor protein</keyword>
<feature type="region of interest" description="Disordered" evidence="9">
    <location>
        <begin position="625"/>
        <end position="663"/>
    </location>
</feature>
<evidence type="ECO:0000256" key="2">
    <source>
        <dbReference type="ARBA" id="ARBA00022701"/>
    </source>
</evidence>
<keyword evidence="3 8" id="KW-0547">Nucleotide-binding</keyword>
<dbReference type="SUPFAM" id="SSF52540">
    <property type="entry name" value="P-loop containing nucleoside triphosphate hydrolases"/>
    <property type="match status" value="1"/>
</dbReference>
<reference evidence="11" key="1">
    <citation type="submission" date="2021-05" db="EMBL/GenBank/DDBJ databases">
        <authorList>
            <person name="Tigano A."/>
        </authorList>
    </citation>
    <scope>NUCLEOTIDE SEQUENCE</scope>
</reference>
<evidence type="ECO:0000256" key="8">
    <source>
        <dbReference type="PROSITE-ProRule" id="PRU00283"/>
    </source>
</evidence>
<keyword evidence="6" id="KW-0963">Cytoplasm</keyword>
<dbReference type="PRINTS" id="PR00380">
    <property type="entry name" value="KINESINHEAVY"/>
</dbReference>
<dbReference type="InterPro" id="IPR027417">
    <property type="entry name" value="P-loop_NTPase"/>
</dbReference>
<comment type="similarity">
    <text evidence="7">Belongs to the TRAFAC class myosin-kinesin ATPase superfamily. Kinesin family. KIN-13 subfamily.</text>
</comment>
<dbReference type="PANTHER" id="PTHR47971:SF20">
    <property type="entry name" value="KINESIN-LIKE PROTEIN KIF24"/>
    <property type="match status" value="1"/>
</dbReference>
<dbReference type="FunFam" id="3.40.850.10:FF:000012">
    <property type="entry name" value="Kinesin-like protein"/>
    <property type="match status" value="1"/>
</dbReference>